<sequence>MEESKEIVIDAIITWVDGNDPVHKAKMSNYLSDKSTGSNTSFRTLFDQVNEIEFCVKSILKYAKFVRNIFIVTDNQTPGFLKDKEKAKENFPNVFIIDHKTIFKGNEQYLPTFNSLSIETLLFKVPDLAEHFIYFNDDFFLINETTPNDFFINGLPVLRGKWMPHNKNIVKNRIFSNKKEKYTVLYRKAKDTSSKILGFDKSFNIHHSPHPIRKSTLVDFFKKNEAILLQNIKFKFRHEDQYILQSLANHIELKNNTCIQEKKLAIVYMKSYTFFKTFKKFTRAKYNKNYLFMCLQNLDQCDAKKLVFIKKWLHKKYN</sequence>
<dbReference type="Proteomes" id="UP001228636">
    <property type="component" value="Unassembled WGS sequence"/>
</dbReference>
<name>A0AAJ1VHU0_9FLAO</name>
<keyword evidence="2" id="KW-0808">Transferase</keyword>
<dbReference type="GO" id="GO:0016772">
    <property type="term" value="F:transferase activity, transferring phosphorus-containing groups"/>
    <property type="evidence" value="ECO:0007669"/>
    <property type="project" value="InterPro"/>
</dbReference>
<dbReference type="InterPro" id="IPR021520">
    <property type="entry name" value="Stealth_CR2"/>
</dbReference>
<evidence type="ECO:0000313" key="7">
    <source>
        <dbReference type="Proteomes" id="UP001228636"/>
    </source>
</evidence>
<evidence type="ECO:0000256" key="3">
    <source>
        <dbReference type="ARBA" id="ARBA00023169"/>
    </source>
</evidence>
<proteinExistence type="inferred from homology"/>
<organism evidence="6 7">
    <name type="scientific">Polaribacter sejongensis</name>
    <dbReference type="NCBI Taxonomy" id="985043"/>
    <lineage>
        <taxon>Bacteria</taxon>
        <taxon>Pseudomonadati</taxon>
        <taxon>Bacteroidota</taxon>
        <taxon>Flavobacteriia</taxon>
        <taxon>Flavobacteriales</taxon>
        <taxon>Flavobacteriaceae</taxon>
    </lineage>
</organism>
<evidence type="ECO:0000259" key="5">
    <source>
        <dbReference type="Pfam" id="PF17101"/>
    </source>
</evidence>
<dbReference type="GO" id="GO:0000271">
    <property type="term" value="P:polysaccharide biosynthetic process"/>
    <property type="evidence" value="ECO:0007669"/>
    <property type="project" value="UniProtKB-KW"/>
</dbReference>
<evidence type="ECO:0000256" key="1">
    <source>
        <dbReference type="ARBA" id="ARBA00007583"/>
    </source>
</evidence>
<dbReference type="PANTHER" id="PTHR24045:SF0">
    <property type="entry name" value="N-ACETYLGLUCOSAMINE-1-PHOSPHOTRANSFERASE SUBUNITS ALPHA_BETA"/>
    <property type="match status" value="1"/>
</dbReference>
<accession>A0AAJ1VHU0</accession>
<evidence type="ECO:0000256" key="2">
    <source>
        <dbReference type="ARBA" id="ARBA00022679"/>
    </source>
</evidence>
<gene>
    <name evidence="6" type="ORF">QWY81_17060</name>
</gene>
<comment type="caution">
    <text evidence="6">The sequence shown here is derived from an EMBL/GenBank/DDBJ whole genome shotgun (WGS) entry which is preliminary data.</text>
</comment>
<dbReference type="Pfam" id="PF11380">
    <property type="entry name" value="Stealth_CR2"/>
    <property type="match status" value="1"/>
</dbReference>
<feature type="domain" description="Stealth protein CR1 conserved region 1" evidence="5">
    <location>
        <begin position="9"/>
        <end position="32"/>
    </location>
</feature>
<evidence type="ECO:0000313" key="6">
    <source>
        <dbReference type="EMBL" id="MDN3621178.1"/>
    </source>
</evidence>
<dbReference type="InterPro" id="IPR031358">
    <property type="entry name" value="Stealth_CR1"/>
</dbReference>
<comment type="similarity">
    <text evidence="1">Belongs to the stealth family.</text>
</comment>
<dbReference type="InterPro" id="IPR047141">
    <property type="entry name" value="Stealth"/>
</dbReference>
<protein>
    <submittedName>
        <fullName evidence="6">Stealth family protein</fullName>
    </submittedName>
</protein>
<dbReference type="Pfam" id="PF17101">
    <property type="entry name" value="Stealth_CR1"/>
    <property type="match status" value="1"/>
</dbReference>
<reference evidence="6 7" key="1">
    <citation type="journal article" date="2014" name="Int. J. Syst. Evol. Microbiol.">
        <title>Complete genome sequence of Corynebacterium casei LMG S-19264T (=DSM 44701T), isolated from a smear-ripened cheese.</title>
        <authorList>
            <consortium name="US DOE Joint Genome Institute (JGI-PGF)"/>
            <person name="Walter F."/>
            <person name="Albersmeier A."/>
            <person name="Kalinowski J."/>
            <person name="Ruckert C."/>
        </authorList>
    </citation>
    <scope>NUCLEOTIDE SEQUENCE [LARGE SCALE GENOMIC DNA]</scope>
    <source>
        <strain evidence="6 7">CECT 8670</strain>
    </source>
</reference>
<dbReference type="PANTHER" id="PTHR24045">
    <property type="match status" value="1"/>
</dbReference>
<evidence type="ECO:0000259" key="4">
    <source>
        <dbReference type="Pfam" id="PF11380"/>
    </source>
</evidence>
<dbReference type="RefSeq" id="WP_261973684.1">
    <property type="nucleotide sequence ID" value="NZ_CP103460.1"/>
</dbReference>
<dbReference type="EMBL" id="JAUFQH010000019">
    <property type="protein sequence ID" value="MDN3621178.1"/>
    <property type="molecule type" value="Genomic_DNA"/>
</dbReference>
<feature type="domain" description="Stealth protein CR2 conserved region 2" evidence="4">
    <location>
        <begin position="46"/>
        <end position="152"/>
    </location>
</feature>
<keyword evidence="3" id="KW-0270">Exopolysaccharide synthesis</keyword>
<dbReference type="AlphaFoldDB" id="A0AAJ1VHU0"/>